<evidence type="ECO:0000256" key="1">
    <source>
        <dbReference type="SAM" id="MobiDB-lite"/>
    </source>
</evidence>
<evidence type="ECO:0000313" key="3">
    <source>
        <dbReference type="Proteomes" id="UP001152484"/>
    </source>
</evidence>
<gene>
    <name evidence="2" type="ORF">CEURO_LOCUS19900</name>
</gene>
<proteinExistence type="predicted"/>
<name>A0A9P1EKB8_CUSEU</name>
<dbReference type="Proteomes" id="UP001152484">
    <property type="component" value="Unassembled WGS sequence"/>
</dbReference>
<evidence type="ECO:0000313" key="2">
    <source>
        <dbReference type="EMBL" id="CAH9113120.1"/>
    </source>
</evidence>
<dbReference type="AlphaFoldDB" id="A0A9P1EKB8"/>
<reference evidence="2" key="1">
    <citation type="submission" date="2022-07" db="EMBL/GenBank/DDBJ databases">
        <authorList>
            <person name="Macas J."/>
            <person name="Novak P."/>
            <person name="Neumann P."/>
        </authorList>
    </citation>
    <scope>NUCLEOTIDE SEQUENCE</scope>
</reference>
<dbReference type="EMBL" id="CAMAPE010000060">
    <property type="protein sequence ID" value="CAH9113120.1"/>
    <property type="molecule type" value="Genomic_DNA"/>
</dbReference>
<accession>A0A9P1EKB8</accession>
<protein>
    <submittedName>
        <fullName evidence="2">Uncharacterized protein</fullName>
    </submittedName>
</protein>
<feature type="region of interest" description="Disordered" evidence="1">
    <location>
        <begin position="1"/>
        <end position="20"/>
    </location>
</feature>
<keyword evidence="3" id="KW-1185">Reference proteome</keyword>
<organism evidence="2 3">
    <name type="scientific">Cuscuta europaea</name>
    <name type="common">European dodder</name>
    <dbReference type="NCBI Taxonomy" id="41803"/>
    <lineage>
        <taxon>Eukaryota</taxon>
        <taxon>Viridiplantae</taxon>
        <taxon>Streptophyta</taxon>
        <taxon>Embryophyta</taxon>
        <taxon>Tracheophyta</taxon>
        <taxon>Spermatophyta</taxon>
        <taxon>Magnoliopsida</taxon>
        <taxon>eudicotyledons</taxon>
        <taxon>Gunneridae</taxon>
        <taxon>Pentapetalae</taxon>
        <taxon>asterids</taxon>
        <taxon>lamiids</taxon>
        <taxon>Solanales</taxon>
        <taxon>Convolvulaceae</taxon>
        <taxon>Cuscuteae</taxon>
        <taxon>Cuscuta</taxon>
        <taxon>Cuscuta subgen. Cuscuta</taxon>
    </lineage>
</organism>
<comment type="caution">
    <text evidence="2">The sequence shown here is derived from an EMBL/GenBank/DDBJ whole genome shotgun (WGS) entry which is preliminary data.</text>
</comment>
<sequence length="797" mass="90351">MKSYGKNIPTEEDGDESAAHDSILPRSTAIETLNAASELGLIYTLTEQDLLSARSAARYNSILLAEQENTIYFSLDKISETSSVEKISPARARAMARVVDSIISNYFKNKNYHTKTDMIKYVMMLIRGSMRGSVHRDRPYNSRVLREWGKILANRVYEFFDYISPNYREIKERGSRGYHKYEPLREDELAYFRDYLESTESSDVELGHVSQYDQAVKFLVNLAKWGTLPNMMPYLKRLEWPASVDDIYYDFIEPALKLVRTVSYKTVEKALETISMDDTMTGEDKKTLDDVVSYLLSPFGKDVTFYNLLSAEPLKTYRGWAGSLSNLDIRFNFPDYDESHFAHTLAYSLAIPLLLASGRIGFTTIQNVLLANYSDSVITIAPQLSSYCLPLLSEPDGMTLGILVGVSEDDIEIYLPTWLGRTRGPRMCIVEVPPNASAFSLGLIKWLTNHDYTYVTVALSTDKKGVSIYVAAIIDTEYPEVEKRMLDHSDRITSLGDTALSNYIDLLQEGDHHLLSSLSLSPLHQCGIPASASILTGNTYKFLHVEEELLDRHTVFFVESGRPTASTQIISRLEPMVGAYLIKALRMKKSSNQAAICIMSGAYFYYRAIFPEIDPENLRRFILSLVGDCSRKMIQEIVLRHLVDPLSALPDIPISSLPTKAQMLESELEDFYYKNFRYFKTLDNALISHLDVYGKHILPDSDVGALTRYIRDHKENLDPDDVREFLLDRESEENEVISGVATAIPRLARTSYSSLERLISVERRFLDNDIKRSGSGSLEVIKEVISMPLDIDSTTHI</sequence>